<dbReference type="Proteomes" id="UP000886523">
    <property type="component" value="Unassembled WGS sequence"/>
</dbReference>
<name>A0A9P6BA31_9AGAM</name>
<accession>A0A9P6BA31</accession>
<comment type="caution">
    <text evidence="2">The sequence shown here is derived from an EMBL/GenBank/DDBJ whole genome shotgun (WGS) entry which is preliminary data.</text>
</comment>
<protein>
    <submittedName>
        <fullName evidence="2">Uncharacterized protein</fullName>
    </submittedName>
</protein>
<reference evidence="2" key="1">
    <citation type="journal article" date="2020" name="Nat. Commun.">
        <title>Large-scale genome sequencing of mycorrhizal fungi provides insights into the early evolution of symbiotic traits.</title>
        <authorList>
            <person name="Miyauchi S."/>
            <person name="Kiss E."/>
            <person name="Kuo A."/>
            <person name="Drula E."/>
            <person name="Kohler A."/>
            <person name="Sanchez-Garcia M."/>
            <person name="Morin E."/>
            <person name="Andreopoulos B."/>
            <person name="Barry K.W."/>
            <person name="Bonito G."/>
            <person name="Buee M."/>
            <person name="Carver A."/>
            <person name="Chen C."/>
            <person name="Cichocki N."/>
            <person name="Clum A."/>
            <person name="Culley D."/>
            <person name="Crous P.W."/>
            <person name="Fauchery L."/>
            <person name="Girlanda M."/>
            <person name="Hayes R.D."/>
            <person name="Keri Z."/>
            <person name="LaButti K."/>
            <person name="Lipzen A."/>
            <person name="Lombard V."/>
            <person name="Magnuson J."/>
            <person name="Maillard F."/>
            <person name="Murat C."/>
            <person name="Nolan M."/>
            <person name="Ohm R.A."/>
            <person name="Pangilinan J."/>
            <person name="Pereira M.F."/>
            <person name="Perotto S."/>
            <person name="Peter M."/>
            <person name="Pfister S."/>
            <person name="Riley R."/>
            <person name="Sitrit Y."/>
            <person name="Stielow J.B."/>
            <person name="Szollosi G."/>
            <person name="Zifcakova L."/>
            <person name="Stursova M."/>
            <person name="Spatafora J.W."/>
            <person name="Tedersoo L."/>
            <person name="Vaario L.M."/>
            <person name="Yamada A."/>
            <person name="Yan M."/>
            <person name="Wang P."/>
            <person name="Xu J."/>
            <person name="Bruns T."/>
            <person name="Baldrian P."/>
            <person name="Vilgalys R."/>
            <person name="Dunand C."/>
            <person name="Henrissat B."/>
            <person name="Grigoriev I.V."/>
            <person name="Hibbett D."/>
            <person name="Nagy L.G."/>
            <person name="Martin F.M."/>
        </authorList>
    </citation>
    <scope>NUCLEOTIDE SEQUENCE</scope>
    <source>
        <strain evidence="2">UP504</strain>
    </source>
</reference>
<feature type="region of interest" description="Disordered" evidence="1">
    <location>
        <begin position="106"/>
        <end position="145"/>
    </location>
</feature>
<dbReference type="AlphaFoldDB" id="A0A9P6BA31"/>
<evidence type="ECO:0000313" key="3">
    <source>
        <dbReference type="Proteomes" id="UP000886523"/>
    </source>
</evidence>
<evidence type="ECO:0000256" key="1">
    <source>
        <dbReference type="SAM" id="MobiDB-lite"/>
    </source>
</evidence>
<feature type="compositionally biased region" description="Polar residues" evidence="1">
    <location>
        <begin position="43"/>
        <end position="54"/>
    </location>
</feature>
<proteinExistence type="predicted"/>
<gene>
    <name evidence="2" type="ORF">BS47DRAFT_1387418</name>
</gene>
<dbReference type="EMBL" id="MU128912">
    <property type="protein sequence ID" value="KAF9520391.1"/>
    <property type="molecule type" value="Genomic_DNA"/>
</dbReference>
<feature type="compositionally biased region" description="Low complexity" evidence="1">
    <location>
        <begin position="32"/>
        <end position="42"/>
    </location>
</feature>
<organism evidence="2 3">
    <name type="scientific">Hydnum rufescens UP504</name>
    <dbReference type="NCBI Taxonomy" id="1448309"/>
    <lineage>
        <taxon>Eukaryota</taxon>
        <taxon>Fungi</taxon>
        <taxon>Dikarya</taxon>
        <taxon>Basidiomycota</taxon>
        <taxon>Agaricomycotina</taxon>
        <taxon>Agaricomycetes</taxon>
        <taxon>Cantharellales</taxon>
        <taxon>Hydnaceae</taxon>
        <taxon>Hydnum</taxon>
    </lineage>
</organism>
<keyword evidence="3" id="KW-1185">Reference proteome</keyword>
<evidence type="ECO:0000313" key="2">
    <source>
        <dbReference type="EMBL" id="KAF9520391.1"/>
    </source>
</evidence>
<feature type="region of interest" description="Disordered" evidence="1">
    <location>
        <begin position="13"/>
        <end position="80"/>
    </location>
</feature>
<sequence length="279" mass="30226">MPSLPSFVELLSSLGLSDDTAPEQGRRRSSHGRTSSWGSSSSNASDTFRSNPHSPTDRATPEIRLSGRQRAGSMSKSHRFSPYVSSAALSRRGSLPVLTVPTLIDLRATSPDPPPSYASQRRRSGSLPPPSQCTPSVSPRRKLAPTKRLSISIEKAQSPPICALLRKSPTSSPAFSLTPRSADARSPNPLPLPMSLPTLPQVPYTAPARELFLVISEPSEALVSNADHWRDMIMALPLSLPPSLISLNKDISGFHTAKSSYSFYPTSLSPLLFYLPRLF</sequence>